<evidence type="ECO:0000313" key="3">
    <source>
        <dbReference type="Proteomes" id="UP001159363"/>
    </source>
</evidence>
<evidence type="ECO:0000256" key="1">
    <source>
        <dbReference type="SAM" id="MobiDB-lite"/>
    </source>
</evidence>
<organism evidence="2 3">
    <name type="scientific">Dryococelus australis</name>
    <dbReference type="NCBI Taxonomy" id="614101"/>
    <lineage>
        <taxon>Eukaryota</taxon>
        <taxon>Metazoa</taxon>
        <taxon>Ecdysozoa</taxon>
        <taxon>Arthropoda</taxon>
        <taxon>Hexapoda</taxon>
        <taxon>Insecta</taxon>
        <taxon>Pterygota</taxon>
        <taxon>Neoptera</taxon>
        <taxon>Polyneoptera</taxon>
        <taxon>Phasmatodea</taxon>
        <taxon>Verophasmatodea</taxon>
        <taxon>Anareolatae</taxon>
        <taxon>Phasmatidae</taxon>
        <taxon>Eurycanthinae</taxon>
        <taxon>Dryococelus</taxon>
    </lineage>
</organism>
<dbReference type="EMBL" id="JARBHB010000008">
    <property type="protein sequence ID" value="KAJ8877219.1"/>
    <property type="molecule type" value="Genomic_DNA"/>
</dbReference>
<proteinExistence type="predicted"/>
<comment type="caution">
    <text evidence="2">The sequence shown here is derived from an EMBL/GenBank/DDBJ whole genome shotgun (WGS) entry which is preliminary data.</text>
</comment>
<feature type="region of interest" description="Disordered" evidence="1">
    <location>
        <begin position="34"/>
        <end position="65"/>
    </location>
</feature>
<name>A0ABQ9GYV2_9NEOP</name>
<feature type="compositionally biased region" description="Basic and acidic residues" evidence="1">
    <location>
        <begin position="40"/>
        <end position="58"/>
    </location>
</feature>
<sequence length="82" mass="9294">MDATSSNTSFELNDISQSSESIIVRHHSYLDFNSCDSESEEKNDHNDEGLYKPETSESEREDELPNLVIENTIQKENIVSGN</sequence>
<accession>A0ABQ9GYV2</accession>
<protein>
    <submittedName>
        <fullName evidence="2">Uncharacterized protein</fullName>
    </submittedName>
</protein>
<keyword evidence="3" id="KW-1185">Reference proteome</keyword>
<gene>
    <name evidence="2" type="ORF">PR048_021673</name>
</gene>
<dbReference type="Proteomes" id="UP001159363">
    <property type="component" value="Chromosome 7"/>
</dbReference>
<reference evidence="2 3" key="1">
    <citation type="submission" date="2023-02" db="EMBL/GenBank/DDBJ databases">
        <title>LHISI_Scaffold_Assembly.</title>
        <authorList>
            <person name="Stuart O.P."/>
            <person name="Cleave R."/>
            <person name="Magrath M.J.L."/>
            <person name="Mikheyev A.S."/>
        </authorList>
    </citation>
    <scope>NUCLEOTIDE SEQUENCE [LARGE SCALE GENOMIC DNA]</scope>
    <source>
        <strain evidence="2">Daus_M_001</strain>
        <tissue evidence="2">Leg muscle</tissue>
    </source>
</reference>
<evidence type="ECO:0000313" key="2">
    <source>
        <dbReference type="EMBL" id="KAJ8877219.1"/>
    </source>
</evidence>